<dbReference type="PANTHER" id="PTHR48465:SF1">
    <property type="entry name" value="PROTEIN SSUH2 HOMOLOG"/>
    <property type="match status" value="1"/>
</dbReference>
<feature type="transmembrane region" description="Helical" evidence="1">
    <location>
        <begin position="488"/>
        <end position="506"/>
    </location>
</feature>
<evidence type="ECO:0008006" key="4">
    <source>
        <dbReference type="Google" id="ProtNLM"/>
    </source>
</evidence>
<sequence length="617" mass="69829">MIRTEDLSQNLLLQISNLIDGNQVSAKELRNGGFRSENVEVVARVNWQFQGEYKETREFGDKQVKKHFLHDRQQFLAHQQHLLQLSMHEKALHAEFLAKLTQLQERGLEKSDKSYCIHRFDAFSVLEECLSCKGCGKITCSSCRGRGNHSCGSCGGSGKQAYFVNRYNSKGQAVGTYTQYRSCGGCGGSGSNTCSSCSGSGKVRCKDCQGHGKFTIIGNVQAFAYPTYQVNTNATFAKAPLEHLLNQSGVIFCQEKIAFDHVKSGTINDSNYFVYYGKVASLEQHFQLQGKNYTCYAFSNPPYPFVRPAIFDDIFADELNFLEQALSNKNKIDKKKAFVFFKRYANQPILERTMREIAQYRRASNENLAKRLENICLGFISPKMSTKLTHHLNKIMDKVSPVYSQVTWQIFTFFILLVTLLATENALETSFKNYPISSIFVGAVITLLTTLIFSALAWFISSIIVFWQQRKIPSEYRQKMRNREPFQRLSKIVPLVFLGAGIYGAVAAHDILPKWNGFPQPQIQQLSTQYCSANWCQNLSKINIKTRTLPAGVYSAEEKTRIIQKTLVKKGYKLKVDGKFGAKTRNAAVSYLATKGISVTNDIALDRLFEYFEPNLQ</sequence>
<evidence type="ECO:0000313" key="2">
    <source>
        <dbReference type="EMBL" id="TEW30327.1"/>
    </source>
</evidence>
<dbReference type="InterPro" id="IPR001305">
    <property type="entry name" value="HSP_DnaJ_Cys-rich_dom"/>
</dbReference>
<organism evidence="2 3">
    <name type="scientific">Histophilus somni</name>
    <name type="common">Haemophilus somnus</name>
    <dbReference type="NCBI Taxonomy" id="731"/>
    <lineage>
        <taxon>Bacteria</taxon>
        <taxon>Pseudomonadati</taxon>
        <taxon>Pseudomonadota</taxon>
        <taxon>Gammaproteobacteria</taxon>
        <taxon>Pasteurellales</taxon>
        <taxon>Pasteurellaceae</taxon>
        <taxon>Histophilus</taxon>
    </lineage>
</organism>
<dbReference type="AlphaFoldDB" id="A0AAX2S3G9"/>
<feature type="transmembrane region" description="Helical" evidence="1">
    <location>
        <begin position="402"/>
        <end position="422"/>
    </location>
</feature>
<reference evidence="2 3" key="1">
    <citation type="submission" date="2019-03" db="EMBL/GenBank/DDBJ databases">
        <title>Horizontal Gene Transfer Machinery in Histophilus somni.</title>
        <authorList>
            <person name="Mostafa Nazari M."/>
            <person name="Liljebjelke K."/>
        </authorList>
    </citation>
    <scope>NUCLEOTIDE SEQUENCE [LARGE SCALE GENOMIC DNA]</scope>
    <source>
        <strain evidence="2 3">UOC-EPH-KLM-04</strain>
    </source>
</reference>
<keyword evidence="1" id="KW-0472">Membrane</keyword>
<comment type="caution">
    <text evidence="2">The sequence shown here is derived from an EMBL/GenBank/DDBJ whole genome shotgun (WGS) entry which is preliminary data.</text>
</comment>
<evidence type="ECO:0000256" key="1">
    <source>
        <dbReference type="SAM" id="Phobius"/>
    </source>
</evidence>
<proteinExistence type="predicted"/>
<dbReference type="Proteomes" id="UP000297565">
    <property type="component" value="Unassembled WGS sequence"/>
</dbReference>
<dbReference type="GO" id="GO:0031072">
    <property type="term" value="F:heat shock protein binding"/>
    <property type="evidence" value="ECO:0007669"/>
    <property type="project" value="InterPro"/>
</dbReference>
<dbReference type="EMBL" id="SNRV01000006">
    <property type="protein sequence ID" value="TEW30327.1"/>
    <property type="molecule type" value="Genomic_DNA"/>
</dbReference>
<feature type="transmembrane region" description="Helical" evidence="1">
    <location>
        <begin position="434"/>
        <end position="467"/>
    </location>
</feature>
<dbReference type="CDD" id="cd10719">
    <property type="entry name" value="DnaJ_zf"/>
    <property type="match status" value="1"/>
</dbReference>
<keyword evidence="1" id="KW-1133">Transmembrane helix</keyword>
<dbReference type="RefSeq" id="WP_132994779.1">
    <property type="nucleotide sequence ID" value="NZ_CP186878.1"/>
</dbReference>
<gene>
    <name evidence="2" type="ORF">E2R48_04165</name>
</gene>
<dbReference type="GO" id="GO:0051082">
    <property type="term" value="F:unfolded protein binding"/>
    <property type="evidence" value="ECO:0007669"/>
    <property type="project" value="InterPro"/>
</dbReference>
<keyword evidence="1" id="KW-0812">Transmembrane</keyword>
<evidence type="ECO:0000313" key="3">
    <source>
        <dbReference type="Proteomes" id="UP000297565"/>
    </source>
</evidence>
<name>A0AAX2S3G9_HISSO</name>
<dbReference type="PANTHER" id="PTHR48465">
    <property type="entry name" value="PROTEIN SSUH2 HOMOLOG"/>
    <property type="match status" value="1"/>
</dbReference>
<protein>
    <recommendedName>
        <fullName evidence="4">Peptidoglycan binding-like domain-containing protein</fullName>
    </recommendedName>
</protein>
<accession>A0AAX2S3G9</accession>
<dbReference type="InterPro" id="IPR052789">
    <property type="entry name" value="SSUH2_homolog"/>
</dbReference>